<organism evidence="2 3">
    <name type="scientific">Liparis tanakae</name>
    <name type="common">Tanaka's snailfish</name>
    <dbReference type="NCBI Taxonomy" id="230148"/>
    <lineage>
        <taxon>Eukaryota</taxon>
        <taxon>Metazoa</taxon>
        <taxon>Chordata</taxon>
        <taxon>Craniata</taxon>
        <taxon>Vertebrata</taxon>
        <taxon>Euteleostomi</taxon>
        <taxon>Actinopterygii</taxon>
        <taxon>Neopterygii</taxon>
        <taxon>Teleostei</taxon>
        <taxon>Neoteleostei</taxon>
        <taxon>Acanthomorphata</taxon>
        <taxon>Eupercaria</taxon>
        <taxon>Perciformes</taxon>
        <taxon>Cottioidei</taxon>
        <taxon>Cottales</taxon>
        <taxon>Liparidae</taxon>
        <taxon>Liparis</taxon>
    </lineage>
</organism>
<feature type="region of interest" description="Disordered" evidence="1">
    <location>
        <begin position="54"/>
        <end position="76"/>
    </location>
</feature>
<accession>A0A4Z2ED03</accession>
<comment type="caution">
    <text evidence="2">The sequence shown here is derived from an EMBL/GenBank/DDBJ whole genome shotgun (WGS) entry which is preliminary data.</text>
</comment>
<proteinExistence type="predicted"/>
<dbReference type="Proteomes" id="UP000314294">
    <property type="component" value="Unassembled WGS sequence"/>
</dbReference>
<sequence>MTSSLVAPPPSLCGILRPTDGQEQRPIRGVLSPGGVHRKLRRIGLLGFVNQHGSWRRSGDEEEDLLSSSSSSSSGLLLPCCVSSSVNSGELAARWKR</sequence>
<feature type="compositionally biased region" description="Low complexity" evidence="1">
    <location>
        <begin position="66"/>
        <end position="76"/>
    </location>
</feature>
<gene>
    <name evidence="2" type="ORF">EYF80_063249</name>
</gene>
<evidence type="ECO:0000256" key="1">
    <source>
        <dbReference type="SAM" id="MobiDB-lite"/>
    </source>
</evidence>
<feature type="region of interest" description="Disordered" evidence="1">
    <location>
        <begin position="1"/>
        <end position="31"/>
    </location>
</feature>
<evidence type="ECO:0000313" key="3">
    <source>
        <dbReference type="Proteomes" id="UP000314294"/>
    </source>
</evidence>
<dbReference type="AlphaFoldDB" id="A0A4Z2ED03"/>
<reference evidence="2 3" key="1">
    <citation type="submission" date="2019-03" db="EMBL/GenBank/DDBJ databases">
        <title>First draft genome of Liparis tanakae, snailfish: a comprehensive survey of snailfish specific genes.</title>
        <authorList>
            <person name="Kim W."/>
            <person name="Song I."/>
            <person name="Jeong J.-H."/>
            <person name="Kim D."/>
            <person name="Kim S."/>
            <person name="Ryu S."/>
            <person name="Song J.Y."/>
            <person name="Lee S.K."/>
        </authorList>
    </citation>
    <scope>NUCLEOTIDE SEQUENCE [LARGE SCALE GENOMIC DNA]</scope>
    <source>
        <tissue evidence="2">Muscle</tissue>
    </source>
</reference>
<evidence type="ECO:0000313" key="2">
    <source>
        <dbReference type="EMBL" id="TNN26615.1"/>
    </source>
</evidence>
<dbReference type="EMBL" id="SRLO01009870">
    <property type="protein sequence ID" value="TNN26615.1"/>
    <property type="molecule type" value="Genomic_DNA"/>
</dbReference>
<keyword evidence="3" id="KW-1185">Reference proteome</keyword>
<protein>
    <submittedName>
        <fullName evidence="2">Uncharacterized protein</fullName>
    </submittedName>
</protein>
<name>A0A4Z2ED03_9TELE</name>